<dbReference type="Gene3D" id="3.30.70.3030">
    <property type="match status" value="1"/>
</dbReference>
<dbReference type="GO" id="GO:0006409">
    <property type="term" value="P:tRNA export from nucleus"/>
    <property type="evidence" value="ECO:0007669"/>
    <property type="project" value="TreeGrafter"/>
</dbReference>
<keyword evidence="5" id="KW-0690">Ribosome biogenesis</keyword>
<feature type="domain" description="Nrap protein" evidence="7">
    <location>
        <begin position="297"/>
        <end position="439"/>
    </location>
</feature>
<protein>
    <recommendedName>
        <fullName evidence="5">U3 small nucleolar RNA-associated protein 22</fullName>
    </recommendedName>
</protein>
<evidence type="ECO:0000259" key="8">
    <source>
        <dbReference type="Pfam" id="PF17404"/>
    </source>
</evidence>
<dbReference type="InterPro" id="IPR005554">
    <property type="entry name" value="NOL6/Upt22"/>
</dbReference>
<keyword evidence="5" id="KW-0698">rRNA processing</keyword>
<evidence type="ECO:0000256" key="4">
    <source>
        <dbReference type="ARBA" id="ARBA00023242"/>
    </source>
</evidence>
<dbReference type="OrthoDB" id="10251401at2759"/>
<dbReference type="GO" id="GO:0034456">
    <property type="term" value="C:UTP-C complex"/>
    <property type="evidence" value="ECO:0007669"/>
    <property type="project" value="TreeGrafter"/>
</dbReference>
<dbReference type="InterPro" id="IPR035371">
    <property type="entry name" value="Nrap_D6"/>
</dbReference>
<evidence type="ECO:0000256" key="2">
    <source>
        <dbReference type="ARBA" id="ARBA00006674"/>
    </source>
</evidence>
<evidence type="ECO:0000256" key="3">
    <source>
        <dbReference type="ARBA" id="ARBA00022884"/>
    </source>
</evidence>
<dbReference type="Gene3D" id="1.10.1410.10">
    <property type="match status" value="1"/>
</dbReference>
<dbReference type="GO" id="GO:0003723">
    <property type="term" value="F:RNA binding"/>
    <property type="evidence" value="ECO:0007669"/>
    <property type="project" value="UniProtKB-KW"/>
</dbReference>
<dbReference type="Proteomes" id="UP000827724">
    <property type="component" value="Unassembled WGS sequence"/>
</dbReference>
<feature type="domain" description="Nrap protein" evidence="8">
    <location>
        <begin position="445"/>
        <end position="593"/>
    </location>
</feature>
<organism evidence="12 13">
    <name type="scientific">Trichoderma cornu-damae</name>
    <dbReference type="NCBI Taxonomy" id="654480"/>
    <lineage>
        <taxon>Eukaryota</taxon>
        <taxon>Fungi</taxon>
        <taxon>Dikarya</taxon>
        <taxon>Ascomycota</taxon>
        <taxon>Pezizomycotina</taxon>
        <taxon>Sordariomycetes</taxon>
        <taxon>Hypocreomycetidae</taxon>
        <taxon>Hypocreales</taxon>
        <taxon>Hypocreaceae</taxon>
        <taxon>Trichoderma</taxon>
    </lineage>
</organism>
<evidence type="ECO:0000259" key="10">
    <source>
        <dbReference type="Pfam" id="PF17406"/>
    </source>
</evidence>
<evidence type="ECO:0000259" key="7">
    <source>
        <dbReference type="Pfam" id="PF17403"/>
    </source>
</evidence>
<evidence type="ECO:0000259" key="6">
    <source>
        <dbReference type="Pfam" id="PF03813"/>
    </source>
</evidence>
<dbReference type="InterPro" id="IPR035368">
    <property type="entry name" value="Nrap_D3"/>
</dbReference>
<accession>A0A9P8QJB2</accession>
<gene>
    <name evidence="12" type="ORF">Trco_005377</name>
</gene>
<comment type="similarity">
    <text evidence="2 5">Belongs to the NRAP family.</text>
</comment>
<dbReference type="AlphaFoldDB" id="A0A9P8QJB2"/>
<evidence type="ECO:0000256" key="5">
    <source>
        <dbReference type="RuleBase" id="RU364032"/>
    </source>
</evidence>
<dbReference type="Pfam" id="PF17403">
    <property type="entry name" value="Nrap_D2"/>
    <property type="match status" value="1"/>
</dbReference>
<keyword evidence="3 5" id="KW-0694">RNA-binding</keyword>
<keyword evidence="5" id="KW-0687">Ribonucleoprotein</keyword>
<reference evidence="12" key="1">
    <citation type="submission" date="2021-08" db="EMBL/GenBank/DDBJ databases">
        <title>Chromosome-Level Trichoderma cornu-damae using Hi-C Data.</title>
        <authorList>
            <person name="Kim C.S."/>
        </authorList>
    </citation>
    <scope>NUCLEOTIDE SEQUENCE</scope>
    <source>
        <strain evidence="12">KA19-0412C</strain>
    </source>
</reference>
<evidence type="ECO:0000259" key="9">
    <source>
        <dbReference type="Pfam" id="PF17405"/>
    </source>
</evidence>
<evidence type="ECO:0000313" key="13">
    <source>
        <dbReference type="Proteomes" id="UP000827724"/>
    </source>
</evidence>
<dbReference type="Pfam" id="PF17407">
    <property type="entry name" value="Nrap_D6"/>
    <property type="match status" value="1"/>
</dbReference>
<keyword evidence="13" id="KW-1185">Reference proteome</keyword>
<dbReference type="Pfam" id="PF03813">
    <property type="entry name" value="Nrap"/>
    <property type="match status" value="1"/>
</dbReference>
<dbReference type="Pfam" id="PF17405">
    <property type="entry name" value="Nrap_D4"/>
    <property type="match status" value="1"/>
</dbReference>
<dbReference type="GO" id="GO:0032545">
    <property type="term" value="C:CURI complex"/>
    <property type="evidence" value="ECO:0007669"/>
    <property type="project" value="TreeGrafter"/>
</dbReference>
<name>A0A9P8QJB2_9HYPO</name>
<sequence>MPMESSSKRRKIDHESTGLRHAGLIDFESRNTARVTAASTFVLQTDELLKEARPNYGKALHGVDGQLHRLKSIIDSIEPHDPKPISEATARFEKEHRIVVPYPDPKPAKDAPYKVSYVPPSQCNVVGSYVSQTMIKTQSDFGVDMVVQMPTALFQEKDYMNMRYFYRRAYYIAYIAARVRKEFAKDMDMSFETLNENPLLPIVVLRPSASGDGSDDREAKKKANKASYHIKLIPCAPDDLFPWSKLTPKSNNNRVGDADEKKGAQAATPFYNSTLNAERTFIPYLRLLVHIKKECPAFPDACILGRTWLQQRGFGSAISRGGFGHFEWAAVVALLLQTGGRNGQAALSTSLSSTELFKAVLQFLSTTDLGKKPYAFGSSSVSADAVREAGPVIFDPVRRLNLLFKMTPWSASLLQMCAKSTIDLLADVMADKFDPIFIIKADVPFQVFDVIFEIQSSDMAKFSESADRRGAAGDFCHEAYRLLKRAYGDRAQLVQFQLPPRGHWSLAKSPAKESMRALVGVIFDPAHMSRQMEFGPPAEEQKEAARFRQFWGDKAELRRFKDGSILECVEWSSKLPLQICEEITHYVLQHHLKVARDQVTTIGGAFCSILGLSHLDKTAFDSARQAFQSFERDIRNLEELPLHIRQLSPTSSSARYASIEPPLTGYHKGSVELMDVNLYFEASSKWPENLTAIQEAKVEFLLDIDRRLRKANDKITTYLGRENKELGFENLAYLDIVYESGAAFRLRIHCDLEEKLLERQVKNKTLEPRVREEAEEAFARLNWMYNTLPLHTQTIATFCTRFPPLSQTIRLVKHWFNSHKLTGHIREELIELFVLHAFLQPYPWKQPSSVTTGLLRTLFFLSRWDWRDEALIVDTAEDLSDADRSSVRHELQTLRKRDPNMNDKVMFVATSHDQSGLAYTRNGPSKLVASRMTHLAKAACKLVREKGIHLDPSLLFETALRDYEVLIHLSPKAVKNIIRETAVESGARKHSQFKNLDALTASVPLPIRAHPADVLVEELERAYEDALLFFRGSADDGIIAAIWNPRLQRQKFRAGLPYNFRSSEGAGDQVEVNREAILLEIARAGGDMIKKIEVADEDE</sequence>
<feature type="domain" description="Nrap protein" evidence="10">
    <location>
        <begin position="802"/>
        <end position="957"/>
    </location>
</feature>
<evidence type="ECO:0000313" key="12">
    <source>
        <dbReference type="EMBL" id="KAH6606224.1"/>
    </source>
</evidence>
<dbReference type="PANTHER" id="PTHR17972:SF0">
    <property type="entry name" value="NUCLEOLAR PROTEIN 6"/>
    <property type="match status" value="1"/>
</dbReference>
<comment type="subcellular location">
    <subcellularLocation>
        <location evidence="1 5">Nucleus</location>
        <location evidence="1 5">Nucleolus</location>
    </subcellularLocation>
</comment>
<feature type="domain" description="Nrap protein" evidence="11">
    <location>
        <begin position="960"/>
        <end position="1092"/>
    </location>
</feature>
<dbReference type="EMBL" id="JAIWOZ010000004">
    <property type="protein sequence ID" value="KAH6606224.1"/>
    <property type="molecule type" value="Genomic_DNA"/>
</dbReference>
<dbReference type="Pfam" id="PF17406">
    <property type="entry name" value="Nrap_D5"/>
    <property type="match status" value="1"/>
</dbReference>
<dbReference type="PANTHER" id="PTHR17972">
    <property type="entry name" value="NUCLEOLAR RNA-ASSOCIATED PROTEIN"/>
    <property type="match status" value="1"/>
</dbReference>
<evidence type="ECO:0000259" key="11">
    <source>
        <dbReference type="Pfam" id="PF17407"/>
    </source>
</evidence>
<dbReference type="InterPro" id="IPR035369">
    <property type="entry name" value="Nrap_D4"/>
</dbReference>
<dbReference type="GO" id="GO:0032040">
    <property type="term" value="C:small-subunit processome"/>
    <property type="evidence" value="ECO:0007669"/>
    <property type="project" value="TreeGrafter"/>
</dbReference>
<proteinExistence type="inferred from homology"/>
<keyword evidence="4 5" id="KW-0539">Nucleus</keyword>
<dbReference type="InterPro" id="IPR035370">
    <property type="entry name" value="Nrap_D5"/>
</dbReference>
<dbReference type="Pfam" id="PF17404">
    <property type="entry name" value="Nrap_D3"/>
    <property type="match status" value="1"/>
</dbReference>
<dbReference type="GO" id="GO:0006364">
    <property type="term" value="P:rRNA processing"/>
    <property type="evidence" value="ECO:0007669"/>
    <property type="project" value="UniProtKB-KW"/>
</dbReference>
<evidence type="ECO:0000256" key="1">
    <source>
        <dbReference type="ARBA" id="ARBA00004604"/>
    </source>
</evidence>
<feature type="domain" description="Nrap protein" evidence="9">
    <location>
        <begin position="614"/>
        <end position="800"/>
    </location>
</feature>
<dbReference type="InterPro" id="IPR035082">
    <property type="entry name" value="Nrap_D1"/>
</dbReference>
<feature type="domain" description="Nrap protein" evidence="6">
    <location>
        <begin position="143"/>
        <end position="293"/>
    </location>
</feature>
<dbReference type="InterPro" id="IPR035367">
    <property type="entry name" value="Nrap_D2"/>
</dbReference>
<comment type="caution">
    <text evidence="12">The sequence shown here is derived from an EMBL/GenBank/DDBJ whole genome shotgun (WGS) entry which is preliminary data.</text>
</comment>